<reference evidence="1" key="1">
    <citation type="submission" date="2022-04" db="EMBL/GenBank/DDBJ databases">
        <title>Roseomonas acroporae sp. nov., isolated from coral Acropora digitifera.</title>
        <authorList>
            <person name="Sun H."/>
        </authorList>
    </citation>
    <scope>NUCLEOTIDE SEQUENCE</scope>
    <source>
        <strain evidence="1">NAR14</strain>
    </source>
</reference>
<organism evidence="1 2">
    <name type="scientific">Roseomonas acroporae</name>
    <dbReference type="NCBI Taxonomy" id="2937791"/>
    <lineage>
        <taxon>Bacteria</taxon>
        <taxon>Pseudomonadati</taxon>
        <taxon>Pseudomonadota</taxon>
        <taxon>Alphaproteobacteria</taxon>
        <taxon>Acetobacterales</taxon>
        <taxon>Roseomonadaceae</taxon>
        <taxon>Roseomonas</taxon>
    </lineage>
</organism>
<dbReference type="Proteomes" id="UP001139516">
    <property type="component" value="Unassembled WGS sequence"/>
</dbReference>
<name>A0A9X1YGG7_9PROT</name>
<keyword evidence="2" id="KW-1185">Reference proteome</keyword>
<sequence>MIDPRDFDKLPPELRQKLHAKLLEFLAEHGIRPMVNRRTGELVVPLEELSAKLGISEEEGRRILGRDPRDFTVNPDDVVPLQ</sequence>
<dbReference type="EMBL" id="JALPRX010000239">
    <property type="protein sequence ID" value="MCK8788252.1"/>
    <property type="molecule type" value="Genomic_DNA"/>
</dbReference>
<evidence type="ECO:0000313" key="2">
    <source>
        <dbReference type="Proteomes" id="UP001139516"/>
    </source>
</evidence>
<dbReference type="RefSeq" id="WP_248670293.1">
    <property type="nucleotide sequence ID" value="NZ_JALPRX010000239.1"/>
</dbReference>
<gene>
    <name evidence="1" type="ORF">M0638_28275</name>
</gene>
<accession>A0A9X1YGG7</accession>
<proteinExistence type="predicted"/>
<comment type="caution">
    <text evidence="1">The sequence shown here is derived from an EMBL/GenBank/DDBJ whole genome shotgun (WGS) entry which is preliminary data.</text>
</comment>
<protein>
    <submittedName>
        <fullName evidence="1">Uncharacterized protein</fullName>
    </submittedName>
</protein>
<evidence type="ECO:0000313" key="1">
    <source>
        <dbReference type="EMBL" id="MCK8788252.1"/>
    </source>
</evidence>
<dbReference type="AlphaFoldDB" id="A0A9X1YGG7"/>